<protein>
    <recommendedName>
        <fullName evidence="3">Gamma-butyrobetaine hydroxylase-like N-terminal domain-containing protein</fullName>
    </recommendedName>
</protein>
<dbReference type="AlphaFoldDB" id="A0A2H9T6J1"/>
<sequence>MERNIPVALKMHKASKELEICYDKGESYRLSSEFLRVNSPSAEVRGHGNPVLQTGKINVMVTALEAVGNYAVRLRFDDGHDTGIYDWRYLYDLCVNRDKYWDEYLQALHDASASRDPELSVLTLF</sequence>
<dbReference type="InterPro" id="IPR038492">
    <property type="entry name" value="GBBH-like_N_sf"/>
</dbReference>
<dbReference type="GO" id="GO:0046872">
    <property type="term" value="F:metal ion binding"/>
    <property type="evidence" value="ECO:0007669"/>
    <property type="project" value="UniProtKB-KW"/>
</dbReference>
<evidence type="ECO:0000259" key="3">
    <source>
        <dbReference type="Pfam" id="PF06155"/>
    </source>
</evidence>
<gene>
    <name evidence="4" type="ORF">CI610_02200</name>
</gene>
<dbReference type="PANTHER" id="PTHR35303">
    <property type="entry name" value="OS02G0197800 PROTEIN"/>
    <property type="match status" value="1"/>
</dbReference>
<dbReference type="PANTHER" id="PTHR35303:SF5">
    <property type="entry name" value="OS02G0197800 PROTEIN"/>
    <property type="match status" value="1"/>
</dbReference>
<reference evidence="4" key="1">
    <citation type="journal article" date="2017" name="Appl. Environ. Microbiol.">
        <title>Molecular characterization of an Endozoicomonas-like organism causing infection in king scallop Pecten maximus L.</title>
        <authorList>
            <person name="Cano I."/>
            <person name="van Aerle R."/>
            <person name="Ross S."/>
            <person name="Verner-Jeffreys D.W."/>
            <person name="Paley R.K."/>
            <person name="Rimmer G."/>
            <person name="Ryder D."/>
            <person name="Hooper P."/>
            <person name="Stone D."/>
            <person name="Feist S.W."/>
        </authorList>
    </citation>
    <scope>NUCLEOTIDE SEQUENCE</scope>
</reference>
<evidence type="ECO:0000256" key="2">
    <source>
        <dbReference type="ARBA" id="ARBA00023004"/>
    </source>
</evidence>
<keyword evidence="1" id="KW-0479">Metal-binding</keyword>
<comment type="caution">
    <text evidence="4">The sequence shown here is derived from an EMBL/GenBank/DDBJ whole genome shotgun (WGS) entry which is preliminary data.</text>
</comment>
<keyword evidence="2" id="KW-0408">Iron</keyword>
<dbReference type="Pfam" id="PF06155">
    <property type="entry name" value="GBBH-like_N"/>
    <property type="match status" value="1"/>
</dbReference>
<proteinExistence type="predicted"/>
<dbReference type="Gene3D" id="3.30.2020.30">
    <property type="match status" value="1"/>
</dbReference>
<evidence type="ECO:0000313" key="4">
    <source>
        <dbReference type="EMBL" id="PJE78845.1"/>
    </source>
</evidence>
<dbReference type="InterPro" id="IPR010376">
    <property type="entry name" value="GBBH-like_N"/>
</dbReference>
<dbReference type="EMBL" id="NSIT01000122">
    <property type="protein sequence ID" value="PJE78845.1"/>
    <property type="molecule type" value="Genomic_DNA"/>
</dbReference>
<evidence type="ECO:0000256" key="1">
    <source>
        <dbReference type="ARBA" id="ARBA00022723"/>
    </source>
</evidence>
<feature type="domain" description="Gamma-butyrobetaine hydroxylase-like N-terminal" evidence="3">
    <location>
        <begin position="10"/>
        <end position="91"/>
    </location>
</feature>
<accession>A0A2H9T6J1</accession>
<organism evidence="4">
    <name type="scientific">invertebrate metagenome</name>
    <dbReference type="NCBI Taxonomy" id="1711999"/>
    <lineage>
        <taxon>unclassified sequences</taxon>
        <taxon>metagenomes</taxon>
        <taxon>organismal metagenomes</taxon>
    </lineage>
</organism>
<name>A0A2H9T6J1_9ZZZZ</name>